<sequence>MTPDFWLLGTLKSEDGLERGSEEPDAADKDTEEPTEAESGNREETEKRPGTTGVSRDAEHTEDQERSEDTLRSRHVPGGAWLTKIRNFLSTFLKQGLCVGKIKLMEVGGQPTSCGIKNLYPLLLNSAQDDMALLVKKWEGRLGAKELEVCDSIEMAQTVLLSAGPQAQYHMVLYNLYYTPAKIASWGKIVGTTCPRCGSSKADLCHMFF</sequence>
<evidence type="ECO:0000313" key="2">
    <source>
        <dbReference type="EMBL" id="KAJ1203924.1"/>
    </source>
</evidence>
<evidence type="ECO:0000313" key="3">
    <source>
        <dbReference type="Proteomes" id="UP001066276"/>
    </source>
</evidence>
<keyword evidence="3" id="KW-1185">Reference proteome</keyword>
<feature type="compositionally biased region" description="Basic and acidic residues" evidence="1">
    <location>
        <begin position="39"/>
        <end position="49"/>
    </location>
</feature>
<organism evidence="2 3">
    <name type="scientific">Pleurodeles waltl</name>
    <name type="common">Iberian ribbed newt</name>
    <dbReference type="NCBI Taxonomy" id="8319"/>
    <lineage>
        <taxon>Eukaryota</taxon>
        <taxon>Metazoa</taxon>
        <taxon>Chordata</taxon>
        <taxon>Craniata</taxon>
        <taxon>Vertebrata</taxon>
        <taxon>Euteleostomi</taxon>
        <taxon>Amphibia</taxon>
        <taxon>Batrachia</taxon>
        <taxon>Caudata</taxon>
        <taxon>Salamandroidea</taxon>
        <taxon>Salamandridae</taxon>
        <taxon>Pleurodelinae</taxon>
        <taxon>Pleurodeles</taxon>
    </lineage>
</organism>
<evidence type="ECO:0000256" key="1">
    <source>
        <dbReference type="SAM" id="MobiDB-lite"/>
    </source>
</evidence>
<feature type="compositionally biased region" description="Basic and acidic residues" evidence="1">
    <location>
        <begin position="56"/>
        <end position="72"/>
    </location>
</feature>
<gene>
    <name evidence="2" type="ORF">NDU88_007705</name>
</gene>
<dbReference type="Proteomes" id="UP001066276">
    <property type="component" value="Chromosome 2_1"/>
</dbReference>
<name>A0AAV7VT65_PLEWA</name>
<proteinExistence type="predicted"/>
<dbReference type="AlphaFoldDB" id="A0AAV7VT65"/>
<dbReference type="EMBL" id="JANPWB010000003">
    <property type="protein sequence ID" value="KAJ1203924.1"/>
    <property type="molecule type" value="Genomic_DNA"/>
</dbReference>
<accession>A0AAV7VT65</accession>
<protein>
    <submittedName>
        <fullName evidence="2">Uncharacterized protein</fullName>
    </submittedName>
</protein>
<feature type="region of interest" description="Disordered" evidence="1">
    <location>
        <begin position="1"/>
        <end position="73"/>
    </location>
</feature>
<comment type="caution">
    <text evidence="2">The sequence shown here is derived from an EMBL/GenBank/DDBJ whole genome shotgun (WGS) entry which is preliminary data.</text>
</comment>
<reference evidence="2" key="1">
    <citation type="journal article" date="2022" name="bioRxiv">
        <title>Sequencing and chromosome-scale assembly of the giantPleurodeles waltlgenome.</title>
        <authorList>
            <person name="Brown T."/>
            <person name="Elewa A."/>
            <person name="Iarovenko S."/>
            <person name="Subramanian E."/>
            <person name="Araus A.J."/>
            <person name="Petzold A."/>
            <person name="Susuki M."/>
            <person name="Suzuki K.-i.T."/>
            <person name="Hayashi T."/>
            <person name="Toyoda A."/>
            <person name="Oliveira C."/>
            <person name="Osipova E."/>
            <person name="Leigh N.D."/>
            <person name="Simon A."/>
            <person name="Yun M.H."/>
        </authorList>
    </citation>
    <scope>NUCLEOTIDE SEQUENCE</scope>
    <source>
        <strain evidence="2">20211129_DDA</strain>
        <tissue evidence="2">Liver</tissue>
    </source>
</reference>
<feature type="compositionally biased region" description="Basic and acidic residues" evidence="1">
    <location>
        <begin position="12"/>
        <end position="29"/>
    </location>
</feature>